<organism evidence="1 2">
    <name type="scientific">Thalictrum thalictroides</name>
    <name type="common">Rue-anemone</name>
    <name type="synonym">Anemone thalictroides</name>
    <dbReference type="NCBI Taxonomy" id="46969"/>
    <lineage>
        <taxon>Eukaryota</taxon>
        <taxon>Viridiplantae</taxon>
        <taxon>Streptophyta</taxon>
        <taxon>Embryophyta</taxon>
        <taxon>Tracheophyta</taxon>
        <taxon>Spermatophyta</taxon>
        <taxon>Magnoliopsida</taxon>
        <taxon>Ranunculales</taxon>
        <taxon>Ranunculaceae</taxon>
        <taxon>Thalictroideae</taxon>
        <taxon>Thalictrum</taxon>
    </lineage>
</organism>
<comment type="caution">
    <text evidence="1">The sequence shown here is derived from an EMBL/GenBank/DDBJ whole genome shotgun (WGS) entry which is preliminary data.</text>
</comment>
<evidence type="ECO:0000313" key="2">
    <source>
        <dbReference type="Proteomes" id="UP000554482"/>
    </source>
</evidence>
<name>A0A7J6XFW8_THATH</name>
<sequence length="51" mass="5905">TVDVEEIMRIHKSLPTRLGLEEIEVARAIIQNVEKEEQYQVEAILKQKKGT</sequence>
<protein>
    <submittedName>
        <fullName evidence="1">Uncharacterized protein</fullName>
    </submittedName>
</protein>
<keyword evidence="2" id="KW-1185">Reference proteome</keyword>
<dbReference type="AlphaFoldDB" id="A0A7J6XFW8"/>
<gene>
    <name evidence="1" type="ORF">FRX31_002578</name>
</gene>
<proteinExistence type="predicted"/>
<evidence type="ECO:0000313" key="1">
    <source>
        <dbReference type="EMBL" id="KAF5207835.1"/>
    </source>
</evidence>
<feature type="non-terminal residue" evidence="1">
    <location>
        <position position="1"/>
    </location>
</feature>
<accession>A0A7J6XFW8</accession>
<reference evidence="1 2" key="1">
    <citation type="submission" date="2020-06" db="EMBL/GenBank/DDBJ databases">
        <title>Transcriptomic and genomic resources for Thalictrum thalictroides and T. hernandezii: Facilitating candidate gene discovery in an emerging model plant lineage.</title>
        <authorList>
            <person name="Arias T."/>
            <person name="Riano-Pachon D.M."/>
            <person name="Di Stilio V.S."/>
        </authorList>
    </citation>
    <scope>NUCLEOTIDE SEQUENCE [LARGE SCALE GENOMIC DNA]</scope>
    <source>
        <strain evidence="2">cv. WT478/WT964</strain>
        <tissue evidence="1">Leaves</tissue>
    </source>
</reference>
<dbReference type="Proteomes" id="UP000554482">
    <property type="component" value="Unassembled WGS sequence"/>
</dbReference>
<dbReference type="EMBL" id="JABWDY010000883">
    <property type="protein sequence ID" value="KAF5207835.1"/>
    <property type="molecule type" value="Genomic_DNA"/>
</dbReference>